<accession>A0A942YGA9</accession>
<keyword evidence="3" id="KW-1185">Reference proteome</keyword>
<name>A0A942YGA9_9BACI</name>
<protein>
    <submittedName>
        <fullName evidence="2">DUF4942 domain-containing protein</fullName>
    </submittedName>
</protein>
<comment type="caution">
    <text evidence="2">The sequence shown here is derived from an EMBL/GenBank/DDBJ whole genome shotgun (WGS) entry which is preliminary data.</text>
</comment>
<dbReference type="InterPro" id="IPR029063">
    <property type="entry name" value="SAM-dependent_MTases_sf"/>
</dbReference>
<dbReference type="CDD" id="cd02440">
    <property type="entry name" value="AdoMet_MTases"/>
    <property type="match status" value="1"/>
</dbReference>
<dbReference type="GO" id="GO:0032259">
    <property type="term" value="P:methylation"/>
    <property type="evidence" value="ECO:0007669"/>
    <property type="project" value="InterPro"/>
</dbReference>
<gene>
    <name evidence="2" type="ORF">KHA97_09795</name>
</gene>
<evidence type="ECO:0000313" key="3">
    <source>
        <dbReference type="Proteomes" id="UP000681414"/>
    </source>
</evidence>
<dbReference type="AlphaFoldDB" id="A0A942YGA9"/>
<evidence type="ECO:0000313" key="2">
    <source>
        <dbReference type="EMBL" id="MBS4195347.1"/>
    </source>
</evidence>
<dbReference type="Gene3D" id="3.40.50.150">
    <property type="entry name" value="Vaccinia Virus protein VP39"/>
    <property type="match status" value="1"/>
</dbReference>
<dbReference type="InterPro" id="IPR002052">
    <property type="entry name" value="DNA_methylase_N6_adenine_CS"/>
</dbReference>
<sequence length="513" mass="59771">MFTDNKDFYPTPKELFYKLMNGKRYLAGRILEPSAGKGDLIKYIRELPRHNKSRIDAIEKDERLAGLLMSEGITVVWDDFLTYQTYKEYDYIIMNPPFSNGVDHVLKALELAENQLGYCEIYAILNKETINNAFSAKRQELLRKLDEHGAEIRYVKDGFIDAERKTDVEVALITAKIQKRGAGKSIYDKIPFNTTQANTDELSTALSTYVKQSEVQAKLNDIERLVLEYETACELARKTFEAIRDKESFFSYIGTVNKRDGEVGSPFSYVVSNNFTVADLSEEIDRLRRGYWQLILDTDEFKKMLTNEAIQELNKRLGAAEQMEINLPNIRMLLMAISFNKRDMLVESVVSIFKKITQYHQNQYSTNIHYYNGWKTNDAYKINKKIVIPIKWSNFDPAWDFDKDFGRINRDARDFILDLIKALQLIEPSVSEEFKTISEQEFENDTLRFRMFKNGNIHVWFKDLTLLSQLNYLCGSHFDWLPSEEELKTDRKAREYVVKEFGEDAMKVTLIGA</sequence>
<reference evidence="2 3" key="1">
    <citation type="submission" date="2021-05" db="EMBL/GenBank/DDBJ databases">
        <title>Novel Bacillus species.</title>
        <authorList>
            <person name="Liu G."/>
        </authorList>
    </citation>
    <scope>NUCLEOTIDE SEQUENCE [LARGE SCALE GENOMIC DNA]</scope>
    <source>
        <strain evidence="3">FJAT-49780</strain>
    </source>
</reference>
<proteinExistence type="predicted"/>
<dbReference type="PROSITE" id="PS00092">
    <property type="entry name" value="N6_MTASE"/>
    <property type="match status" value="1"/>
</dbReference>
<evidence type="ECO:0000259" key="1">
    <source>
        <dbReference type="Pfam" id="PF13708"/>
    </source>
</evidence>
<dbReference type="Pfam" id="PF13708">
    <property type="entry name" value="DUF4942"/>
    <property type="match status" value="1"/>
</dbReference>
<dbReference type="InterPro" id="IPR031339">
    <property type="entry name" value="DUF4942"/>
</dbReference>
<organism evidence="2 3">
    <name type="scientific">Lederbergia citri</name>
    <dbReference type="NCBI Taxonomy" id="2833580"/>
    <lineage>
        <taxon>Bacteria</taxon>
        <taxon>Bacillati</taxon>
        <taxon>Bacillota</taxon>
        <taxon>Bacilli</taxon>
        <taxon>Bacillales</taxon>
        <taxon>Bacillaceae</taxon>
        <taxon>Lederbergia</taxon>
    </lineage>
</organism>
<dbReference type="RefSeq" id="WP_213124575.1">
    <property type="nucleotide sequence ID" value="NZ_JAGYPG010000002.1"/>
</dbReference>
<dbReference type="EMBL" id="JAGYPG010000002">
    <property type="protein sequence ID" value="MBS4195347.1"/>
    <property type="molecule type" value="Genomic_DNA"/>
</dbReference>
<dbReference type="Proteomes" id="UP000681414">
    <property type="component" value="Unassembled WGS sequence"/>
</dbReference>
<dbReference type="GO" id="GO:0008168">
    <property type="term" value="F:methyltransferase activity"/>
    <property type="evidence" value="ECO:0007669"/>
    <property type="project" value="InterPro"/>
</dbReference>
<feature type="domain" description="DUF4942" evidence="1">
    <location>
        <begin position="286"/>
        <end position="478"/>
    </location>
</feature>
<dbReference type="SUPFAM" id="SSF53335">
    <property type="entry name" value="S-adenosyl-L-methionine-dependent methyltransferases"/>
    <property type="match status" value="1"/>
</dbReference>
<dbReference type="GO" id="GO:0003676">
    <property type="term" value="F:nucleic acid binding"/>
    <property type="evidence" value="ECO:0007669"/>
    <property type="project" value="InterPro"/>
</dbReference>